<keyword evidence="5" id="KW-1185">Reference proteome</keyword>
<dbReference type="PANTHER" id="PTHR43963:SF6">
    <property type="entry name" value="CHAIN DEHYDROGENASE FAMILY PROTEIN, PUTATIVE (AFU_ORTHOLOGUE AFUA_3G15350)-RELATED"/>
    <property type="match status" value="1"/>
</dbReference>
<dbReference type="STRING" id="1573173.A0A161VR99"/>
<dbReference type="InterPro" id="IPR002347">
    <property type="entry name" value="SDR_fam"/>
</dbReference>
<dbReference type="SUPFAM" id="SSF51735">
    <property type="entry name" value="NAD(P)-binding Rossmann-fold domains"/>
    <property type="match status" value="1"/>
</dbReference>
<dbReference type="InterPro" id="IPR036291">
    <property type="entry name" value="NAD(P)-bd_dom_sf"/>
</dbReference>
<proteinExistence type="inferred from homology"/>
<organism evidence="4 5">
    <name type="scientific">Colletotrichum incanum</name>
    <name type="common">Soybean anthracnose fungus</name>
    <dbReference type="NCBI Taxonomy" id="1573173"/>
    <lineage>
        <taxon>Eukaryota</taxon>
        <taxon>Fungi</taxon>
        <taxon>Dikarya</taxon>
        <taxon>Ascomycota</taxon>
        <taxon>Pezizomycotina</taxon>
        <taxon>Sordariomycetes</taxon>
        <taxon>Hypocreomycetidae</taxon>
        <taxon>Glomerellales</taxon>
        <taxon>Glomerellaceae</taxon>
        <taxon>Colletotrichum</taxon>
        <taxon>Colletotrichum spaethianum species complex</taxon>
    </lineage>
</organism>
<evidence type="ECO:0000256" key="3">
    <source>
        <dbReference type="ARBA" id="ARBA00023002"/>
    </source>
</evidence>
<evidence type="ECO:0000313" key="5">
    <source>
        <dbReference type="Proteomes" id="UP000076584"/>
    </source>
</evidence>
<reference evidence="4 5" key="1">
    <citation type="submission" date="2015-06" db="EMBL/GenBank/DDBJ databases">
        <title>Survival trade-offs in plant roots during colonization by closely related pathogenic and mutualistic fungi.</title>
        <authorList>
            <person name="Hacquard S."/>
            <person name="Kracher B."/>
            <person name="Hiruma K."/>
            <person name="Weinman A."/>
            <person name="Muench P."/>
            <person name="Garrido Oter R."/>
            <person name="Ver Loren van Themaat E."/>
            <person name="Dallerey J.-F."/>
            <person name="Damm U."/>
            <person name="Henrissat B."/>
            <person name="Lespinet O."/>
            <person name="Thon M."/>
            <person name="Kemen E."/>
            <person name="McHardy A.C."/>
            <person name="Schulze-Lefert P."/>
            <person name="O'Connell R.J."/>
        </authorList>
    </citation>
    <scope>NUCLEOTIDE SEQUENCE [LARGE SCALE GENOMIC DNA]</scope>
    <source>
        <strain evidence="4 5">MAFF 238704</strain>
    </source>
</reference>
<comment type="caution">
    <text evidence="4">The sequence shown here is derived from an EMBL/GenBank/DDBJ whole genome shotgun (WGS) entry which is preliminary data.</text>
</comment>
<dbReference type="AlphaFoldDB" id="A0A161VR99"/>
<name>A0A161VR99_COLIC</name>
<protein>
    <submittedName>
        <fullName evidence="4">Short chain dehydrogenase</fullName>
    </submittedName>
</protein>
<sequence length="652" mass="72164">MSNQSAEPTIALVTGANQGIGYEIAKRLATEHPDYHVYMTGRRRDAIEKASAELQSAGLNVEPMVLDITSDESIASAVGEIEAKFGRLDVLINNAAILVGKPENSIRQRFATVYNTNVFGSVAVTDAFMPLLHNSTKTRRVVFVSSGLGSLTIRTDPNSGIPLKDLMEYGSSKAALNHAAMTFASRFRDDNSWKFNICCPGYCATNMNDYEGPDEASLGSVQAVRLATLGPEGVTASFSNRHGPLPWPTDEHHLRKNLPLDAAYEADFDGLEDEYYVDFDLDNGSEAKLSKGTSREKNIIGSGDQEISVGVSKEELVEVWADLDEPEYVMVNGRIEAEAVQQAFSGSSQPLQHPARASSHEGNEALETIIRAIKRYYASQSHAAYFSPSMIEIAPDSGWGNDAVPREEPKMLRYSDNAITLLQNLPYLGFDENFWEVLPGSQRFRYLRDAEIFRDTARDKLRREFLRKFGLSPYDEAMPADVVAFPAPTGTAGEEVGAILCESGFEDQMEASAVRYEPEAIVPHFEKLASKPKELEVVPIPGLGPDKYQDPVIWAEPEWEHEVDALAEMSEADRRIILPNNSDIGLGICHDHRCPDKGKFKQNECHEALFRLRERTVYGEGAADDSVEDDIDVAMDDAWLQRQSDISMECST</sequence>
<dbReference type="Proteomes" id="UP000076584">
    <property type="component" value="Unassembled WGS sequence"/>
</dbReference>
<evidence type="ECO:0000313" key="4">
    <source>
        <dbReference type="EMBL" id="KZL79724.1"/>
    </source>
</evidence>
<dbReference type="Pfam" id="PF00106">
    <property type="entry name" value="adh_short"/>
    <property type="match status" value="1"/>
</dbReference>
<comment type="similarity">
    <text evidence="1">Belongs to the short-chain dehydrogenases/reductases (SDR) family.</text>
</comment>
<evidence type="ECO:0000256" key="1">
    <source>
        <dbReference type="ARBA" id="ARBA00006484"/>
    </source>
</evidence>
<keyword evidence="3" id="KW-0560">Oxidoreductase</keyword>
<evidence type="ECO:0000256" key="2">
    <source>
        <dbReference type="ARBA" id="ARBA00022857"/>
    </source>
</evidence>
<dbReference type="PRINTS" id="PR00081">
    <property type="entry name" value="GDHRDH"/>
</dbReference>
<dbReference type="PANTHER" id="PTHR43963">
    <property type="entry name" value="CARBONYL REDUCTASE 1-RELATED"/>
    <property type="match status" value="1"/>
</dbReference>
<gene>
    <name evidence="4" type="ORF">CI238_06354</name>
</gene>
<keyword evidence="2" id="KW-0521">NADP</keyword>
<dbReference type="EMBL" id="LFIW01002029">
    <property type="protein sequence ID" value="KZL79724.1"/>
    <property type="molecule type" value="Genomic_DNA"/>
</dbReference>
<dbReference type="Gene3D" id="3.40.50.720">
    <property type="entry name" value="NAD(P)-binding Rossmann-like Domain"/>
    <property type="match status" value="1"/>
</dbReference>
<dbReference type="GO" id="GO:0016491">
    <property type="term" value="F:oxidoreductase activity"/>
    <property type="evidence" value="ECO:0007669"/>
    <property type="project" value="UniProtKB-KW"/>
</dbReference>
<accession>A0A161VR99</accession>